<dbReference type="InterPro" id="IPR007488">
    <property type="entry name" value="DUF535"/>
</dbReference>
<dbReference type="PANTHER" id="PTHR38785:SF1">
    <property type="entry name" value="HOMOLOG OF VIRK"/>
    <property type="match status" value="1"/>
</dbReference>
<dbReference type="AlphaFoldDB" id="A0A127QM59"/>
<evidence type="ECO:0000313" key="1">
    <source>
        <dbReference type="EMBL" id="AMP10682.1"/>
    </source>
</evidence>
<name>A0A127QM59_9BURK</name>
<accession>A0A127QM59</accession>
<proteinExistence type="predicted"/>
<sequence length="276" mass="31490">MLLILNIRQHLKFIRILSHPQTKQLIISKPELTYKYLRNYISFNISARTGLLILISHYSYLQKNFKIDFLENISTTPVVLWGQYIEGISFEIVMDFPHTVDHEGDLCLIFKSDLVSIYRVIFVIADGSLFELPDAHVMCVSSVQGIHGFQGIQQATKLCHDIQPAQLLMAALNGVGQALGFTTIVGIATKSQICQSEKFYFSYDEFFGKYGDLVPQKNFYRIPLPYAESALDLIHARHRKRTQKKRAFKNEIRDKVASSIEQYLVGEPAYCSAAKT</sequence>
<evidence type="ECO:0000313" key="2">
    <source>
        <dbReference type="Proteomes" id="UP000071778"/>
    </source>
</evidence>
<dbReference type="Proteomes" id="UP000071778">
    <property type="component" value="Chromosome"/>
</dbReference>
<reference evidence="1 2" key="1">
    <citation type="submission" date="2015-11" db="EMBL/GenBank/DDBJ databases">
        <title>Exploring the genomic traits of fungus-feeding bacterial genus Collimonas.</title>
        <authorList>
            <person name="Song C."/>
            <person name="Schmidt R."/>
            <person name="de Jager V."/>
            <person name="Krzyzanowska D."/>
            <person name="Jongedijk E."/>
            <person name="Cankar K."/>
            <person name="Beekwilder J."/>
            <person name="van Veen A."/>
            <person name="de Boer W."/>
            <person name="van Veen J.A."/>
            <person name="Garbeva P."/>
        </authorList>
    </citation>
    <scope>NUCLEOTIDE SEQUENCE [LARGE SCALE GENOMIC DNA]</scope>
    <source>
        <strain evidence="1 2">Ter282</strain>
    </source>
</reference>
<dbReference type="PATRIC" id="fig|279058.18.peg.2913"/>
<dbReference type="EMBL" id="CP013235">
    <property type="protein sequence ID" value="AMP10682.1"/>
    <property type="molecule type" value="Genomic_DNA"/>
</dbReference>
<dbReference type="GO" id="GO:0006974">
    <property type="term" value="P:DNA damage response"/>
    <property type="evidence" value="ECO:0007669"/>
    <property type="project" value="TreeGrafter"/>
</dbReference>
<organism evidence="1 2">
    <name type="scientific">Collimonas arenae</name>
    <dbReference type="NCBI Taxonomy" id="279058"/>
    <lineage>
        <taxon>Bacteria</taxon>
        <taxon>Pseudomonadati</taxon>
        <taxon>Pseudomonadota</taxon>
        <taxon>Betaproteobacteria</taxon>
        <taxon>Burkholderiales</taxon>
        <taxon>Oxalobacteraceae</taxon>
        <taxon>Collimonas</taxon>
    </lineage>
</organism>
<dbReference type="Pfam" id="PF04393">
    <property type="entry name" value="DUF535"/>
    <property type="match status" value="1"/>
</dbReference>
<gene>
    <name evidence="1" type="ORF">CAter282_2961</name>
</gene>
<protein>
    <submittedName>
        <fullName evidence="1">Uncharacterized protein</fullName>
    </submittedName>
</protein>
<keyword evidence="2" id="KW-1185">Reference proteome</keyword>
<dbReference type="PANTHER" id="PTHR38785">
    <property type="entry name" value="HOMOLOG OF VIRK"/>
    <property type="match status" value="1"/>
</dbReference>